<sequence>MNSEKEAALINKRIDASFKRLINTRYQINVVFNHTYTRFIV</sequence>
<gene>
    <name evidence="1" type="ORF">UCCLBBS449_1556</name>
</gene>
<dbReference type="AlphaFoldDB" id="A0A5B7Y0U8"/>
<organism evidence="1 2">
    <name type="scientific">Levilactobacillus brevis</name>
    <name type="common">Lactobacillus brevis</name>
    <dbReference type="NCBI Taxonomy" id="1580"/>
    <lineage>
        <taxon>Bacteria</taxon>
        <taxon>Bacillati</taxon>
        <taxon>Bacillota</taxon>
        <taxon>Bacilli</taxon>
        <taxon>Lactobacillales</taxon>
        <taxon>Lactobacillaceae</taxon>
        <taxon>Levilactobacillus</taxon>
    </lineage>
</organism>
<dbReference type="Proteomes" id="UP000307074">
    <property type="component" value="Chromosome"/>
</dbReference>
<reference evidence="1 2" key="1">
    <citation type="submission" date="2018-07" db="EMBL/GenBank/DDBJ databases">
        <authorList>
            <person name="Feyereisen M."/>
        </authorList>
    </citation>
    <scope>NUCLEOTIDE SEQUENCE [LARGE SCALE GENOMIC DNA]</scope>
    <source>
        <strain evidence="1 2">UCCLBBS449</strain>
    </source>
</reference>
<dbReference type="EMBL" id="CP031198">
    <property type="protein sequence ID" value="QCZ53493.1"/>
    <property type="molecule type" value="Genomic_DNA"/>
</dbReference>
<proteinExistence type="predicted"/>
<accession>A0A5B7Y0U8</accession>
<evidence type="ECO:0000313" key="2">
    <source>
        <dbReference type="Proteomes" id="UP000307074"/>
    </source>
</evidence>
<protein>
    <submittedName>
        <fullName evidence="1">Uncharacterized protein</fullName>
    </submittedName>
</protein>
<name>A0A5B7Y0U8_LEVBR</name>
<evidence type="ECO:0000313" key="1">
    <source>
        <dbReference type="EMBL" id="QCZ53493.1"/>
    </source>
</evidence>